<sequence length="202" mass="22005">MAIEPTRRSVIAGLMAGATTLALAGPVAALTTAEARDLVDTVVNDINRVINSGGSLDQMVGQFEHIFDKYADVDIIAQSSLGIAFRRATPAQRRAYIAAFRGYIARKYGKRFREFIGGKIEVTGARQIKSGIYEVSSLAKLRGEAPFDLKWLVSDKAGRNLFFNMIIDGVNMLATERQEIGAMLDRNGGNIDKLIAELKHSG</sequence>
<dbReference type="InterPro" id="IPR042245">
    <property type="entry name" value="Tgt2/MlaC_sf"/>
</dbReference>
<keyword evidence="1" id="KW-0732">Signal</keyword>
<dbReference type="Proteomes" id="UP000634647">
    <property type="component" value="Unassembled WGS sequence"/>
</dbReference>
<dbReference type="PANTHER" id="PTHR36573">
    <property type="entry name" value="INTERMEMBRANE PHOSPHOLIPID TRANSPORT SYSTEM BINDING PROTEIN MLAC"/>
    <property type="match status" value="1"/>
</dbReference>
<reference evidence="2" key="1">
    <citation type="journal article" date="2014" name="Int. J. Syst. Evol. Microbiol.">
        <title>Complete genome sequence of Corynebacterium casei LMG S-19264T (=DSM 44701T), isolated from a smear-ripened cheese.</title>
        <authorList>
            <consortium name="US DOE Joint Genome Institute (JGI-PGF)"/>
            <person name="Walter F."/>
            <person name="Albersmeier A."/>
            <person name="Kalinowski J."/>
            <person name="Ruckert C."/>
        </authorList>
    </citation>
    <scope>NUCLEOTIDE SEQUENCE</scope>
    <source>
        <strain evidence="2">CGMCC 1.10859</strain>
    </source>
</reference>
<evidence type="ECO:0000313" key="5">
    <source>
        <dbReference type="Proteomes" id="UP000634647"/>
    </source>
</evidence>
<evidence type="ECO:0000256" key="1">
    <source>
        <dbReference type="SAM" id="SignalP"/>
    </source>
</evidence>
<name>A0AAN4ZY55_9RHOB</name>
<evidence type="ECO:0000313" key="2">
    <source>
        <dbReference type="EMBL" id="GHD99122.1"/>
    </source>
</evidence>
<feature type="chain" id="PRO_5043037343" evidence="1">
    <location>
        <begin position="25"/>
        <end position="202"/>
    </location>
</feature>
<comment type="caution">
    <text evidence="2">The sequence shown here is derived from an EMBL/GenBank/DDBJ whole genome shotgun (WGS) entry which is preliminary data.</text>
</comment>
<reference evidence="3 4" key="2">
    <citation type="submission" date="2016-10" db="EMBL/GenBank/DDBJ databases">
        <authorList>
            <person name="Varghese N."/>
            <person name="Submissions S."/>
        </authorList>
    </citation>
    <scope>NUCLEOTIDE SEQUENCE [LARGE SCALE GENOMIC DNA]</scope>
    <source>
        <strain evidence="3 4">DSM 24802</strain>
    </source>
</reference>
<dbReference type="AlphaFoldDB" id="A0AAN4ZY55"/>
<dbReference type="EMBL" id="BNAB01000001">
    <property type="protein sequence ID" value="GHD99122.1"/>
    <property type="molecule type" value="Genomic_DNA"/>
</dbReference>
<protein>
    <submittedName>
        <fullName evidence="2">ABC transporter</fullName>
    </submittedName>
    <submittedName>
        <fullName evidence="3">Phospholipid transport system substrate-binding protein</fullName>
    </submittedName>
</protein>
<evidence type="ECO:0000313" key="4">
    <source>
        <dbReference type="Proteomes" id="UP000199541"/>
    </source>
</evidence>
<organism evidence="2 5">
    <name type="scientific">Allgaiera indica</name>
    <dbReference type="NCBI Taxonomy" id="765699"/>
    <lineage>
        <taxon>Bacteria</taxon>
        <taxon>Pseudomonadati</taxon>
        <taxon>Pseudomonadota</taxon>
        <taxon>Alphaproteobacteria</taxon>
        <taxon>Rhodobacterales</taxon>
        <taxon>Paracoccaceae</taxon>
        <taxon>Allgaiera</taxon>
    </lineage>
</organism>
<dbReference type="InterPro" id="IPR006311">
    <property type="entry name" value="TAT_signal"/>
</dbReference>
<accession>A0AAN4ZY55</accession>
<dbReference type="PROSITE" id="PS51318">
    <property type="entry name" value="TAT"/>
    <property type="match status" value="1"/>
</dbReference>
<dbReference type="InterPro" id="IPR008869">
    <property type="entry name" value="MlaC/ttg2D"/>
</dbReference>
<feature type="signal peptide" evidence="1">
    <location>
        <begin position="1"/>
        <end position="24"/>
    </location>
</feature>
<dbReference type="PANTHER" id="PTHR36573:SF1">
    <property type="entry name" value="INTERMEMBRANE PHOSPHOLIPID TRANSPORT SYSTEM BINDING PROTEIN MLAC"/>
    <property type="match status" value="1"/>
</dbReference>
<proteinExistence type="predicted"/>
<evidence type="ECO:0000313" key="3">
    <source>
        <dbReference type="EMBL" id="SDW00304.1"/>
    </source>
</evidence>
<dbReference type="RefSeq" id="WP_035839633.1">
    <property type="nucleotide sequence ID" value="NZ_BNAB01000001.1"/>
</dbReference>
<reference evidence="2" key="3">
    <citation type="submission" date="2023-06" db="EMBL/GenBank/DDBJ databases">
        <authorList>
            <person name="Sun Q."/>
            <person name="Zhou Y."/>
        </authorList>
    </citation>
    <scope>NUCLEOTIDE SEQUENCE</scope>
    <source>
        <strain evidence="2">CGMCC 1.10859</strain>
    </source>
</reference>
<gene>
    <name evidence="2" type="ORF">GCM10008024_05380</name>
    <name evidence="3" type="ORF">SAMN05444006_10110</name>
</gene>
<keyword evidence="4" id="KW-1185">Reference proteome</keyword>
<dbReference type="EMBL" id="FNOB01000001">
    <property type="protein sequence ID" value="SDW00304.1"/>
    <property type="molecule type" value="Genomic_DNA"/>
</dbReference>
<dbReference type="Pfam" id="PF05494">
    <property type="entry name" value="MlaC"/>
    <property type="match status" value="1"/>
</dbReference>
<dbReference type="Proteomes" id="UP000199541">
    <property type="component" value="Unassembled WGS sequence"/>
</dbReference>
<dbReference type="Gene3D" id="3.10.450.710">
    <property type="entry name" value="Tgt2/MlaC"/>
    <property type="match status" value="1"/>
</dbReference>